<protein>
    <submittedName>
        <fullName evidence="1">Vacuolar protein</fullName>
    </submittedName>
</protein>
<organism evidence="1 2">
    <name type="scientific">Perkinsus olseni</name>
    <name type="common">Perkinsus atlanticus</name>
    <dbReference type="NCBI Taxonomy" id="32597"/>
    <lineage>
        <taxon>Eukaryota</taxon>
        <taxon>Sar</taxon>
        <taxon>Alveolata</taxon>
        <taxon>Perkinsozoa</taxon>
        <taxon>Perkinsea</taxon>
        <taxon>Perkinsida</taxon>
        <taxon>Perkinsidae</taxon>
        <taxon>Perkinsus</taxon>
    </lineage>
</organism>
<gene>
    <name evidence="1" type="primary">VPS13A_10</name>
    <name evidence="1" type="ORF">FOZ62_018666</name>
</gene>
<dbReference type="EMBL" id="JABANM010002725">
    <property type="protein sequence ID" value="KAF4752086.1"/>
    <property type="molecule type" value="Genomic_DNA"/>
</dbReference>
<comment type="caution">
    <text evidence="1">The sequence shown here is derived from an EMBL/GenBank/DDBJ whole genome shotgun (WGS) entry which is preliminary data.</text>
</comment>
<feature type="non-terminal residue" evidence="1">
    <location>
        <position position="1"/>
    </location>
</feature>
<accession>A0A7J6U5M9</accession>
<feature type="non-terminal residue" evidence="1">
    <location>
        <position position="163"/>
    </location>
</feature>
<dbReference type="Proteomes" id="UP000574390">
    <property type="component" value="Unassembled WGS sequence"/>
</dbReference>
<evidence type="ECO:0000313" key="1">
    <source>
        <dbReference type="EMBL" id="KAF4752086.1"/>
    </source>
</evidence>
<evidence type="ECO:0000313" key="2">
    <source>
        <dbReference type="Proteomes" id="UP000574390"/>
    </source>
</evidence>
<proteinExistence type="predicted"/>
<sequence>VRVRVPGSSSRGTHWGRPTFIDDEADLNVVQTIDLPVVNGAGVSVSVSAVVTSGPDGCQQLTLFSKSWFVNSVEGIDVYPMQPAVNDLVRSPSLSSDKDLYHMSPVEDRKKGGLSLTIGFVDNRSQQFQGGQWRRVLVPLSSRDSCEVELGGSSVVLQADVVE</sequence>
<name>A0A7J6U5M9_PEROL</name>
<reference evidence="1 2" key="1">
    <citation type="submission" date="2020-04" db="EMBL/GenBank/DDBJ databases">
        <title>Perkinsus olseni comparative genomics.</title>
        <authorList>
            <person name="Bogema D.R."/>
        </authorList>
    </citation>
    <scope>NUCLEOTIDE SEQUENCE [LARGE SCALE GENOMIC DNA]</scope>
    <source>
        <strain evidence="1">ATCC PRA-205</strain>
    </source>
</reference>
<dbReference type="AlphaFoldDB" id="A0A7J6U5M9"/>